<sequence>MATDIKKTNAEELSYMDIVRKEGNIKIPLIQRDYAQGRPSKKVTSIREKFVKDLYNSIITNTRFNLDFVYGATDDKRFIPLDGQQRLTTLFLIHLYLDGLRGEQIEKLKFLFTYETRDSSRLFCEKIVANRYELFSIESLSGKVNSNGKVVKPIPSSVIRDQAWWLNRWNADPTIDGMLRMLDTIDSIFFKNWEKAATNLFSVDHNTILFQFLKLEDFYDPDDLFIKMNARGLPLTEFEIFKGKWMEQIENFYAPVEVKDMKSLIDVSWTDFLWPLRKQRPGLKNIDPFFQNILKLIIGNSSASFSIKGMDFDILFEANKKELSFSYGKYVEEYNVVFNKDMLDRIKEELDVMCNPDSIFTKFRTNGIKNEGWIDLEKEWKFFVIQDRDNNNPNYKGRVFLYALSRFSSLITSTNDSEVNQWARLIRNLVENNRFDSSNDVVKVIQDIDVILVELVAYCKVNQGLSRVNDWVAQNTFTPKGFTNSQWEEERIKAELRKDSAWNIEITEAERHPYFDGKISFILWCSGEIAIRTPFDNTALRKNIDKFKLYKEKCIKLFDKAGQKDSEITSEFLLVRAMLSKGDYMPRLSSNRINVYNNPLHRDYSWKALFGINDNTHEKALKILQQVLDDDNFNIVNVSESLKTIVNKRKRQNMPLWRRLLTSDYGGQILSYSRQGFIAFDDGNANNTLIYGSSKRSGYHSELNILYLELLLKKFRPDTSLYVTWNMGTDMDYSITINKETISYWNGVWYNDSIKISNLYDLVKYIRDVIN</sequence>
<evidence type="ECO:0000259" key="1">
    <source>
        <dbReference type="Pfam" id="PF03235"/>
    </source>
</evidence>
<proteinExistence type="predicted"/>
<dbReference type="Proteomes" id="UP000027850">
    <property type="component" value="Unassembled WGS sequence"/>
</dbReference>
<dbReference type="EMBL" id="JNHK01000092">
    <property type="protein sequence ID" value="KDS35852.1"/>
    <property type="molecule type" value="Genomic_DNA"/>
</dbReference>
<comment type="caution">
    <text evidence="2">The sequence shown here is derived from an EMBL/GenBank/DDBJ whole genome shotgun (WGS) entry which is preliminary data.</text>
</comment>
<name>A0AB34L869_PARDI</name>
<evidence type="ECO:0000313" key="2">
    <source>
        <dbReference type="EMBL" id="KDS35852.1"/>
    </source>
</evidence>
<gene>
    <name evidence="2" type="ORF">M091_1648</name>
</gene>
<dbReference type="AlphaFoldDB" id="A0AB34L869"/>
<reference evidence="2 3" key="1">
    <citation type="submission" date="2014-04" db="EMBL/GenBank/DDBJ databases">
        <authorList>
            <person name="Sears C."/>
            <person name="Carroll K."/>
            <person name="Sack B.R."/>
            <person name="Qadri F."/>
            <person name="Myers L.L."/>
            <person name="Chung G.-T."/>
            <person name="Escheverria P."/>
            <person name="Fraser C.M."/>
            <person name="Sadzewicz L."/>
            <person name="Shefchek K.A."/>
            <person name="Tallon L."/>
            <person name="Das S.P."/>
            <person name="Daugherty S."/>
            <person name="Mongodin E.F."/>
        </authorList>
    </citation>
    <scope>NUCLEOTIDE SEQUENCE [LARGE SCALE GENOMIC DNA]</scope>
    <source>
        <strain evidence="2 3">3776 D15 i</strain>
    </source>
</reference>
<dbReference type="Pfam" id="PF03235">
    <property type="entry name" value="GmrSD_N"/>
    <property type="match status" value="1"/>
</dbReference>
<dbReference type="RefSeq" id="WP_036617146.1">
    <property type="nucleotide sequence ID" value="NZ_JNHK01000092.1"/>
</dbReference>
<feature type="domain" description="GmrSD restriction endonucleases N-terminal" evidence="1">
    <location>
        <begin position="18"/>
        <end position="244"/>
    </location>
</feature>
<dbReference type="InterPro" id="IPR004919">
    <property type="entry name" value="GmrSD_N"/>
</dbReference>
<evidence type="ECO:0000313" key="3">
    <source>
        <dbReference type="Proteomes" id="UP000027850"/>
    </source>
</evidence>
<organism evidence="2 3">
    <name type="scientific">Parabacteroides distasonis str. 3776 D15 i</name>
    <dbReference type="NCBI Taxonomy" id="1339342"/>
    <lineage>
        <taxon>Bacteria</taxon>
        <taxon>Pseudomonadati</taxon>
        <taxon>Bacteroidota</taxon>
        <taxon>Bacteroidia</taxon>
        <taxon>Bacteroidales</taxon>
        <taxon>Tannerellaceae</taxon>
        <taxon>Parabacteroides</taxon>
    </lineage>
</organism>
<protein>
    <recommendedName>
        <fullName evidence="1">GmrSD restriction endonucleases N-terminal domain-containing protein</fullName>
    </recommendedName>
</protein>
<accession>A0AB34L869</accession>